<dbReference type="Pfam" id="PF00590">
    <property type="entry name" value="TP_methylase"/>
    <property type="match status" value="1"/>
</dbReference>
<reference evidence="7 8" key="1">
    <citation type="submission" date="2018-10" db="EMBL/GenBank/DDBJ databases">
        <title>Genomic Encyclopedia of Archaeal and Bacterial Type Strains, Phase II (KMG-II): from individual species to whole genera.</title>
        <authorList>
            <person name="Goeker M."/>
        </authorList>
    </citation>
    <scope>NUCLEOTIDE SEQUENCE [LARGE SCALE GENOMIC DNA]</scope>
    <source>
        <strain evidence="7 8">DSM 14954</strain>
    </source>
</reference>
<dbReference type="GO" id="GO:0032259">
    <property type="term" value="P:methylation"/>
    <property type="evidence" value="ECO:0007669"/>
    <property type="project" value="UniProtKB-KW"/>
</dbReference>
<keyword evidence="3" id="KW-0489">Methyltransferase</keyword>
<evidence type="ECO:0000256" key="4">
    <source>
        <dbReference type="ARBA" id="ARBA00022679"/>
    </source>
</evidence>
<dbReference type="InterPro" id="IPR014776">
    <property type="entry name" value="4pyrrole_Mease_sub2"/>
</dbReference>
<keyword evidence="2" id="KW-0169">Cobalamin biosynthesis</keyword>
<dbReference type="PANTHER" id="PTHR43467">
    <property type="entry name" value="COBALT-PRECORRIN-2 C(20)-METHYLTRANSFERASE"/>
    <property type="match status" value="1"/>
</dbReference>
<dbReference type="GO" id="GO:0009236">
    <property type="term" value="P:cobalamin biosynthetic process"/>
    <property type="evidence" value="ECO:0007669"/>
    <property type="project" value="UniProtKB-KW"/>
</dbReference>
<dbReference type="Gene3D" id="3.30.950.10">
    <property type="entry name" value="Methyltransferase, Cobalt-precorrin-4 Transmethylase, Domain 2"/>
    <property type="match status" value="1"/>
</dbReference>
<dbReference type="EMBL" id="RBIL01000002">
    <property type="protein sequence ID" value="RKQ86230.1"/>
    <property type="molecule type" value="Genomic_DNA"/>
</dbReference>
<name>A0A660L3Z0_9ACTN</name>
<keyword evidence="4" id="KW-0808">Transferase</keyword>
<dbReference type="SUPFAM" id="SSF53790">
    <property type="entry name" value="Tetrapyrrole methylase"/>
    <property type="match status" value="1"/>
</dbReference>
<comment type="pathway">
    <text evidence="1">Cofactor biosynthesis; adenosylcobalamin biosynthesis.</text>
</comment>
<proteinExistence type="predicted"/>
<dbReference type="NCBIfam" id="TIGR02434">
    <property type="entry name" value="CobF"/>
    <property type="match status" value="1"/>
</dbReference>
<dbReference type="GO" id="GO:0043819">
    <property type="term" value="F:precorrin-6A synthase (deacetylating) activity"/>
    <property type="evidence" value="ECO:0007669"/>
    <property type="project" value="InterPro"/>
</dbReference>
<feature type="domain" description="Tetrapyrrole methylase" evidence="6">
    <location>
        <begin position="9"/>
        <end position="210"/>
    </location>
</feature>
<keyword evidence="8" id="KW-1185">Reference proteome</keyword>
<evidence type="ECO:0000313" key="8">
    <source>
        <dbReference type="Proteomes" id="UP000278962"/>
    </source>
</evidence>
<dbReference type="InterPro" id="IPR035996">
    <property type="entry name" value="4pyrrol_Methylase_sf"/>
</dbReference>
<gene>
    <name evidence="7" type="ORF">C8N24_4240</name>
</gene>
<evidence type="ECO:0000259" key="6">
    <source>
        <dbReference type="Pfam" id="PF00590"/>
    </source>
</evidence>
<dbReference type="PANTHER" id="PTHR43467:SF1">
    <property type="entry name" value="PRECORRIN-6A SYNTHASE [DEACETYLATING]"/>
    <property type="match status" value="1"/>
</dbReference>
<accession>A0A660L3Z0</accession>
<dbReference type="CDD" id="cd11643">
    <property type="entry name" value="Precorrin-6A-synthase"/>
    <property type="match status" value="1"/>
</dbReference>
<sequence>MGADADTRRVWVIGIGAGDPAWMTLAAARALEAVDVVFVFQKGDDDELAAARRALLPAGVREVVIEDPPRGRGAAAVAEWRARRVALVREAVAAEDGEGAFLAWGDPSLYDGLIDVLREAGLGVRVVPGISAVSALAAQFGIAINRVGGSVLITSGRRLAADGWPDAVGDVVVMLDADLTFRAFPDAEIYWGAYLGTPDELLLSGVVAEVSDEIARVRSAARERKGWMFDTYLLRRVAPG</sequence>
<dbReference type="PIRSF" id="PIRSF036525">
    <property type="entry name" value="CobF"/>
    <property type="match status" value="1"/>
</dbReference>
<dbReference type="AlphaFoldDB" id="A0A660L3Z0"/>
<dbReference type="InterPro" id="IPR014777">
    <property type="entry name" value="4pyrrole_Mease_sub1"/>
</dbReference>
<evidence type="ECO:0000256" key="1">
    <source>
        <dbReference type="ARBA" id="ARBA00004953"/>
    </source>
</evidence>
<evidence type="ECO:0000256" key="3">
    <source>
        <dbReference type="ARBA" id="ARBA00022603"/>
    </source>
</evidence>
<keyword evidence="5" id="KW-0949">S-adenosyl-L-methionine</keyword>
<comment type="caution">
    <text evidence="7">The sequence shown here is derived from an EMBL/GenBank/DDBJ whole genome shotgun (WGS) entry which is preliminary data.</text>
</comment>
<dbReference type="InterPro" id="IPR012797">
    <property type="entry name" value="CobF"/>
</dbReference>
<dbReference type="Proteomes" id="UP000278962">
    <property type="component" value="Unassembled WGS sequence"/>
</dbReference>
<evidence type="ECO:0000256" key="5">
    <source>
        <dbReference type="ARBA" id="ARBA00022691"/>
    </source>
</evidence>
<dbReference type="RefSeq" id="WP_121253791.1">
    <property type="nucleotide sequence ID" value="NZ_RBIL01000002.1"/>
</dbReference>
<dbReference type="Gene3D" id="3.40.1010.10">
    <property type="entry name" value="Cobalt-precorrin-4 Transmethylase, Domain 1"/>
    <property type="match status" value="1"/>
</dbReference>
<dbReference type="InterPro" id="IPR000878">
    <property type="entry name" value="4pyrrol_Mease"/>
</dbReference>
<dbReference type="OrthoDB" id="9787471at2"/>
<evidence type="ECO:0000256" key="2">
    <source>
        <dbReference type="ARBA" id="ARBA00022573"/>
    </source>
</evidence>
<organism evidence="7 8">
    <name type="scientific">Solirubrobacter pauli</name>
    <dbReference type="NCBI Taxonomy" id="166793"/>
    <lineage>
        <taxon>Bacteria</taxon>
        <taxon>Bacillati</taxon>
        <taxon>Actinomycetota</taxon>
        <taxon>Thermoleophilia</taxon>
        <taxon>Solirubrobacterales</taxon>
        <taxon>Solirubrobacteraceae</taxon>
        <taxon>Solirubrobacter</taxon>
    </lineage>
</organism>
<evidence type="ECO:0000313" key="7">
    <source>
        <dbReference type="EMBL" id="RKQ86230.1"/>
    </source>
</evidence>
<protein>
    <submittedName>
        <fullName evidence="7">Precorrin-6A synthase (Deacetylating)</fullName>
    </submittedName>
</protein>